<dbReference type="PANTHER" id="PTHR40463">
    <property type="entry name" value="PH-RESPONSE REGULATOR PROTEIN PALC"/>
    <property type="match status" value="1"/>
</dbReference>
<evidence type="ECO:0000256" key="3">
    <source>
        <dbReference type="SAM" id="MobiDB-lite"/>
    </source>
</evidence>
<dbReference type="PROSITE" id="PS51180">
    <property type="entry name" value="BRO1"/>
    <property type="match status" value="1"/>
</dbReference>
<evidence type="ECO:0000256" key="2">
    <source>
        <dbReference type="ARBA" id="ARBA00022193"/>
    </source>
</evidence>
<feature type="region of interest" description="Disordered" evidence="3">
    <location>
        <begin position="315"/>
        <end position="344"/>
    </location>
</feature>
<accession>A0AAW0GQ35</accession>
<evidence type="ECO:0000256" key="1">
    <source>
        <dbReference type="ARBA" id="ARBA00010997"/>
    </source>
</evidence>
<reference evidence="5 6" key="1">
    <citation type="submission" date="2022-09" db="EMBL/GenBank/DDBJ databases">
        <authorList>
            <person name="Palmer J.M."/>
        </authorList>
    </citation>
    <scope>NUCLEOTIDE SEQUENCE [LARGE SCALE GENOMIC DNA]</scope>
    <source>
        <strain evidence="5 6">DSM 7382</strain>
    </source>
</reference>
<comment type="similarity">
    <text evidence="1">Belongs to the palC family.</text>
</comment>
<evidence type="ECO:0000313" key="5">
    <source>
        <dbReference type="EMBL" id="KAK7692343.1"/>
    </source>
</evidence>
<dbReference type="GO" id="GO:0005886">
    <property type="term" value="C:plasma membrane"/>
    <property type="evidence" value="ECO:0007669"/>
    <property type="project" value="TreeGrafter"/>
</dbReference>
<dbReference type="InterPro" id="IPR038499">
    <property type="entry name" value="BRO1_sf"/>
</dbReference>
<dbReference type="Gene3D" id="1.25.40.280">
    <property type="entry name" value="alix/aip1 like domains"/>
    <property type="match status" value="1"/>
</dbReference>
<gene>
    <name evidence="5" type="ORF">QCA50_003968</name>
</gene>
<feature type="domain" description="BRO1" evidence="4">
    <location>
        <begin position="2"/>
        <end position="484"/>
    </location>
</feature>
<sequence length="520" mass="56477">MSSYLYELPTTGAISFSEFCLDQTASYVVELAETTEARANLRVALKEFKRAEDSERDYLKLVKVSVPFQVSGSMPETNTGNPKVLDEYIPKLYGITACVNSSDLALKAEPIFSWRTTLSSNIFNSSPRLSIPSLPTELAFTLLTYGFALSNLSRSVVVSLGTYETERAISDADRKAKDERLQFAVTLLCKAAGVFEYIATDLLSQWDLAKERALAGGMSCPRPPDLTREVLKGISKMALADAQTLAIRKLLSKAAFENTISPGPPLPKSHPSPSLAAKLHLDCASLYSSARSLAKTPGASRPNLTSITSSSKSKFKLNIGKKDKSKDGASEGNMPREEAGEDVSPELRRYLADEIALHNALAHKWLGVDAGENGSTLEGGRAVGFLSWAKKELEELKHGGLGHSIGLSDRERVVREARRARVQAELESVNTFLKGYKRMNDSLAFQPIPPQSDLQASIPTGRSVVTIKPYGQPTPTFGPGSVEYARKQTEALELLDESDTNTSQAESGSRTDYAGAGAYY</sequence>
<dbReference type="Pfam" id="PF03097">
    <property type="entry name" value="BRO1"/>
    <property type="match status" value="1"/>
</dbReference>
<feature type="compositionally biased region" description="Polar residues" evidence="3">
    <location>
        <begin position="500"/>
        <end position="510"/>
    </location>
</feature>
<name>A0AAW0GQ35_9APHY</name>
<dbReference type="InterPro" id="IPR004328">
    <property type="entry name" value="BRO1_dom"/>
</dbReference>
<dbReference type="GO" id="GO:0071467">
    <property type="term" value="P:cellular response to pH"/>
    <property type="evidence" value="ECO:0007669"/>
    <property type="project" value="InterPro"/>
</dbReference>
<comment type="caution">
    <text evidence="5">The sequence shown here is derived from an EMBL/GenBank/DDBJ whole genome shotgun (WGS) entry which is preliminary data.</text>
</comment>
<dbReference type="AlphaFoldDB" id="A0AAW0GQ35"/>
<dbReference type="CDD" id="cd09245">
    <property type="entry name" value="BRO1_UmRIM23-like"/>
    <property type="match status" value="1"/>
</dbReference>
<evidence type="ECO:0000259" key="4">
    <source>
        <dbReference type="PROSITE" id="PS51180"/>
    </source>
</evidence>
<feature type="region of interest" description="Disordered" evidence="3">
    <location>
        <begin position="495"/>
        <end position="520"/>
    </location>
</feature>
<protein>
    <recommendedName>
        <fullName evidence="2">pH-response regulator protein palC</fullName>
    </recommendedName>
</protein>
<dbReference type="InterPro" id="IPR037505">
    <property type="entry name" value="pH-resp_palC"/>
</dbReference>
<feature type="compositionally biased region" description="Basic and acidic residues" evidence="3">
    <location>
        <begin position="320"/>
        <end position="338"/>
    </location>
</feature>
<dbReference type="SMART" id="SM01041">
    <property type="entry name" value="BRO1"/>
    <property type="match status" value="1"/>
</dbReference>
<dbReference type="Proteomes" id="UP001385951">
    <property type="component" value="Unassembled WGS sequence"/>
</dbReference>
<proteinExistence type="inferred from homology"/>
<dbReference type="PANTHER" id="PTHR40463:SF1">
    <property type="entry name" value="PH-RESPONSE REGULATOR PROTEIN PALC"/>
    <property type="match status" value="1"/>
</dbReference>
<evidence type="ECO:0000313" key="6">
    <source>
        <dbReference type="Proteomes" id="UP001385951"/>
    </source>
</evidence>
<dbReference type="EMBL" id="JASBNA010000004">
    <property type="protein sequence ID" value="KAK7692343.1"/>
    <property type="molecule type" value="Genomic_DNA"/>
</dbReference>
<organism evidence="5 6">
    <name type="scientific">Cerrena zonata</name>
    <dbReference type="NCBI Taxonomy" id="2478898"/>
    <lineage>
        <taxon>Eukaryota</taxon>
        <taxon>Fungi</taxon>
        <taxon>Dikarya</taxon>
        <taxon>Basidiomycota</taxon>
        <taxon>Agaricomycotina</taxon>
        <taxon>Agaricomycetes</taxon>
        <taxon>Polyporales</taxon>
        <taxon>Cerrenaceae</taxon>
        <taxon>Cerrena</taxon>
    </lineage>
</organism>
<keyword evidence="6" id="KW-1185">Reference proteome</keyword>